<comment type="caution">
    <text evidence="2">The sequence shown here is derived from an EMBL/GenBank/DDBJ whole genome shotgun (WGS) entry which is preliminary data.</text>
</comment>
<dbReference type="RefSeq" id="WP_040273967.1">
    <property type="nucleotide sequence ID" value="NZ_JROO01000027.1"/>
</dbReference>
<protein>
    <submittedName>
        <fullName evidence="2">FdrA family protein</fullName>
    </submittedName>
</protein>
<dbReference type="InterPro" id="IPR016102">
    <property type="entry name" value="Succinyl-CoA_synth-like"/>
</dbReference>
<organism evidence="2 3">
    <name type="scientific">Streptomonospora alba</name>
    <dbReference type="NCBI Taxonomy" id="183763"/>
    <lineage>
        <taxon>Bacteria</taxon>
        <taxon>Bacillati</taxon>
        <taxon>Actinomycetota</taxon>
        <taxon>Actinomycetes</taxon>
        <taxon>Streptosporangiales</taxon>
        <taxon>Nocardiopsidaceae</taxon>
        <taxon>Streptomonospora</taxon>
    </lineage>
</organism>
<feature type="domain" description="ATP-citrate synthase/succinyl-CoA ligase C-terminal" evidence="1">
    <location>
        <begin position="339"/>
        <end position="487"/>
    </location>
</feature>
<accession>A0A0C2JN87</accession>
<dbReference type="Gene3D" id="3.40.50.720">
    <property type="entry name" value="NAD(P)-binding Rossmann-like Domain"/>
    <property type="match status" value="1"/>
</dbReference>
<dbReference type="AlphaFoldDB" id="A0A0C2JN87"/>
<dbReference type="Proteomes" id="UP000031675">
    <property type="component" value="Unassembled WGS sequence"/>
</dbReference>
<name>A0A0C2JN87_9ACTN</name>
<dbReference type="OrthoDB" id="5580580at2"/>
<dbReference type="Gene3D" id="3.40.50.261">
    <property type="entry name" value="Succinyl-CoA synthetase domains"/>
    <property type="match status" value="2"/>
</dbReference>
<dbReference type="GO" id="GO:0009361">
    <property type="term" value="C:succinate-CoA ligase complex (ADP-forming)"/>
    <property type="evidence" value="ECO:0007669"/>
    <property type="project" value="TreeGrafter"/>
</dbReference>
<dbReference type="EMBL" id="JROO01000027">
    <property type="protein sequence ID" value="KIH98307.1"/>
    <property type="molecule type" value="Genomic_DNA"/>
</dbReference>
<dbReference type="GO" id="GO:0004775">
    <property type="term" value="F:succinate-CoA ligase (ADP-forming) activity"/>
    <property type="evidence" value="ECO:0007669"/>
    <property type="project" value="TreeGrafter"/>
</dbReference>
<dbReference type="SUPFAM" id="SSF52210">
    <property type="entry name" value="Succinyl-CoA synthetase domains"/>
    <property type="match status" value="2"/>
</dbReference>
<evidence type="ECO:0000313" key="3">
    <source>
        <dbReference type="Proteomes" id="UP000031675"/>
    </source>
</evidence>
<dbReference type="PANTHER" id="PTHR11117">
    <property type="entry name" value="SUCCINYL-COA LIGASE SUBUNIT ALPHA"/>
    <property type="match status" value="1"/>
</dbReference>
<dbReference type="PANTHER" id="PTHR11117:SF24">
    <property type="entry name" value="PROTEIN FDRA"/>
    <property type="match status" value="1"/>
</dbReference>
<evidence type="ECO:0000259" key="1">
    <source>
        <dbReference type="Pfam" id="PF00549"/>
    </source>
</evidence>
<dbReference type="Pfam" id="PF00549">
    <property type="entry name" value="Ligase_CoA"/>
    <property type="match status" value="1"/>
</dbReference>
<dbReference type="InterPro" id="IPR005811">
    <property type="entry name" value="SUCC_ACL_C"/>
</dbReference>
<sequence>MTTEPATAMRVEVRKGAYRDSVALMRVTREVAAVPGVEAALVAMATDLNLGILADMGGVAPEGTGPDDLLIAARAADDAALASALATAETELAAMSAGGDGAAPADVPPRTLRTAARQAQAQGTPATLALVSVPGRYAAAEAFDALEAGLDVLVFSDNVPVEQEVALKRTAEELDRLVMGPDCGTAMVGGAGLGFANAVRPGPVGVVAASGTGAQQVMCLLDAAGVGTSHCLGVGGRDLSAAVGGASTRRALRMLDEDPGTERIVLVSKPPAPQVAEEVRRLAEGLRTPVHTVLAGTEGSDITAAVADVVAAAGGSVPRWPSWLPVQTPPGRTGALRGLFCGGTLAQEAAAVASGTLGPVAFGGDPAGPEAGGHLVIDFGDDAFTLDRPHPMIDPAARTERFAAELADPAVAAVLADVVLGHGAHPDPAAGLVEALAKADPRRPHAVVSLCGAAGDSQGRDEQAERLRRAGAEVYGSNSAAARRAAALAAGAEPA</sequence>
<reference evidence="3" key="1">
    <citation type="journal article" date="2015" name="Chem. Biol.">
        <title>Structure, bioactivity, and resistance mechanism of streptomonomicin, an unusual lasso Peptide from an understudied halophilic actinomycete.</title>
        <authorList>
            <person name="Metelev M."/>
            <person name="Tietz J.I."/>
            <person name="Melby J.O."/>
            <person name="Blair P.M."/>
            <person name="Zhu L."/>
            <person name="Livnat I."/>
            <person name="Severinov K."/>
            <person name="Mitchell D.A."/>
        </authorList>
    </citation>
    <scope>NUCLEOTIDE SEQUENCE [LARGE SCALE GENOMIC DNA]</scope>
    <source>
        <strain evidence="3">YIM 90003</strain>
    </source>
</reference>
<dbReference type="GO" id="GO:0006099">
    <property type="term" value="P:tricarboxylic acid cycle"/>
    <property type="evidence" value="ECO:0007669"/>
    <property type="project" value="TreeGrafter"/>
</dbReference>
<proteinExistence type="predicted"/>
<dbReference type="GO" id="GO:0005829">
    <property type="term" value="C:cytosol"/>
    <property type="evidence" value="ECO:0007669"/>
    <property type="project" value="TreeGrafter"/>
</dbReference>
<gene>
    <name evidence="2" type="ORF">LP52_14250</name>
</gene>
<evidence type="ECO:0000313" key="2">
    <source>
        <dbReference type="EMBL" id="KIH98307.1"/>
    </source>
</evidence>
<dbReference type="GO" id="GO:0004776">
    <property type="term" value="F:succinate-CoA ligase (GDP-forming) activity"/>
    <property type="evidence" value="ECO:0007669"/>
    <property type="project" value="TreeGrafter"/>
</dbReference>
<dbReference type="STRING" id="183763.LP52_14250"/>
<keyword evidence="3" id="KW-1185">Reference proteome</keyword>